<sequence>MKSEITKVLVVITVFYAIRFFVLWTQNVNNNLSIKVLDVGQGDAILINSGNSGSMLIDGGDNWDVDWYLSKQFVFPRCNINALVVTHPHADHLYGINRILKRCKPNLVTFNDVYYSSKLSEVFLENIQHLSSDKKITNFNFAHLKSGDTFYFGKVKFIVLWPDETFLKNATYLNNINDISTVLLLDAGKFEALFTGDLSGEIFSKIDKELYKKHIDGDLEILKVPHHGSADGRNIDFYRSLSPRYCVISVGLDNRYRHPDKRQVEDLEQVGCKVVRTDISGTIEFNISGVL</sequence>
<dbReference type="EMBL" id="MEWA01000034">
    <property type="protein sequence ID" value="OGC68667.1"/>
    <property type="molecule type" value="Genomic_DNA"/>
</dbReference>
<feature type="transmembrane region" description="Helical" evidence="1">
    <location>
        <begin position="7"/>
        <end position="25"/>
    </location>
</feature>
<comment type="caution">
    <text evidence="3">The sequence shown here is derived from an EMBL/GenBank/DDBJ whole genome shotgun (WGS) entry which is preliminary data.</text>
</comment>
<keyword evidence="1" id="KW-1133">Transmembrane helix</keyword>
<keyword evidence="1" id="KW-0472">Membrane</keyword>
<proteinExistence type="predicted"/>
<keyword evidence="1" id="KW-0812">Transmembrane</keyword>
<dbReference type="PANTHER" id="PTHR30619:SF1">
    <property type="entry name" value="RECOMBINATION PROTEIN 2"/>
    <property type="match status" value="1"/>
</dbReference>
<dbReference type="SUPFAM" id="SSF56281">
    <property type="entry name" value="Metallo-hydrolase/oxidoreductase"/>
    <property type="match status" value="1"/>
</dbReference>
<reference evidence="3 4" key="1">
    <citation type="journal article" date="2016" name="Nat. Commun.">
        <title>Thousands of microbial genomes shed light on interconnected biogeochemical processes in an aquifer system.</title>
        <authorList>
            <person name="Anantharaman K."/>
            <person name="Brown C.T."/>
            <person name="Hug L.A."/>
            <person name="Sharon I."/>
            <person name="Castelle C.J."/>
            <person name="Probst A.J."/>
            <person name="Thomas B.C."/>
            <person name="Singh A."/>
            <person name="Wilkins M.J."/>
            <person name="Karaoz U."/>
            <person name="Brodie E.L."/>
            <person name="Williams K.H."/>
            <person name="Hubbard S.S."/>
            <person name="Banfield J.F."/>
        </authorList>
    </citation>
    <scope>NUCLEOTIDE SEQUENCE [LARGE SCALE GENOMIC DNA]</scope>
</reference>
<dbReference type="CDD" id="cd07731">
    <property type="entry name" value="ComA-like_MBL-fold"/>
    <property type="match status" value="1"/>
</dbReference>
<dbReference type="PANTHER" id="PTHR30619">
    <property type="entry name" value="DNA INTERNALIZATION/COMPETENCE PROTEIN COMEC/REC2"/>
    <property type="match status" value="1"/>
</dbReference>
<dbReference type="Gene3D" id="3.60.15.10">
    <property type="entry name" value="Ribonuclease Z/Hydroxyacylglutathione hydrolase-like"/>
    <property type="match status" value="1"/>
</dbReference>
<accession>A0A1F4WGV4</accession>
<evidence type="ECO:0000313" key="4">
    <source>
        <dbReference type="Proteomes" id="UP000179113"/>
    </source>
</evidence>
<evidence type="ECO:0000259" key="2">
    <source>
        <dbReference type="SMART" id="SM00849"/>
    </source>
</evidence>
<name>A0A1F4WGV4_UNCKA</name>
<feature type="domain" description="Metallo-beta-lactamase" evidence="2">
    <location>
        <begin position="41"/>
        <end position="252"/>
    </location>
</feature>
<protein>
    <recommendedName>
        <fullName evidence="2">Metallo-beta-lactamase domain-containing protein</fullName>
    </recommendedName>
</protein>
<dbReference type="InterPro" id="IPR035681">
    <property type="entry name" value="ComA-like_MBL"/>
</dbReference>
<dbReference type="Proteomes" id="UP000179113">
    <property type="component" value="Unassembled WGS sequence"/>
</dbReference>
<evidence type="ECO:0000313" key="3">
    <source>
        <dbReference type="EMBL" id="OGC68667.1"/>
    </source>
</evidence>
<organism evidence="3 4">
    <name type="scientific">candidate division WWE3 bacterium RIFOXYC1_FULL_39_7</name>
    <dbReference type="NCBI Taxonomy" id="1802643"/>
    <lineage>
        <taxon>Bacteria</taxon>
        <taxon>Katanobacteria</taxon>
    </lineage>
</organism>
<dbReference type="InterPro" id="IPR036866">
    <property type="entry name" value="RibonucZ/Hydroxyglut_hydro"/>
</dbReference>
<dbReference type="AlphaFoldDB" id="A0A1F4WGV4"/>
<dbReference type="InterPro" id="IPR001279">
    <property type="entry name" value="Metallo-B-lactamas"/>
</dbReference>
<dbReference type="SMART" id="SM00849">
    <property type="entry name" value="Lactamase_B"/>
    <property type="match status" value="1"/>
</dbReference>
<dbReference type="Pfam" id="PF00753">
    <property type="entry name" value="Lactamase_B"/>
    <property type="match status" value="1"/>
</dbReference>
<gene>
    <name evidence="3" type="ORF">A2415_02350</name>
</gene>
<dbReference type="InterPro" id="IPR052159">
    <property type="entry name" value="Competence_DNA_uptake"/>
</dbReference>
<evidence type="ECO:0000256" key="1">
    <source>
        <dbReference type="SAM" id="Phobius"/>
    </source>
</evidence>